<dbReference type="PANTHER" id="PTHR42949:SF3">
    <property type="entry name" value="ANAEROBIC GLYCEROL-3-PHOSPHATE DEHYDROGENASE SUBUNIT B"/>
    <property type="match status" value="1"/>
</dbReference>
<dbReference type="Proteomes" id="UP000030700">
    <property type="component" value="Unassembled WGS sequence"/>
</dbReference>
<evidence type="ECO:0000313" key="4">
    <source>
        <dbReference type="Proteomes" id="UP000030700"/>
    </source>
</evidence>
<dbReference type="Pfam" id="PF07992">
    <property type="entry name" value="Pyr_redox_2"/>
    <property type="match status" value="1"/>
</dbReference>
<dbReference type="InterPro" id="IPR036188">
    <property type="entry name" value="FAD/NAD-bd_sf"/>
</dbReference>
<dbReference type="GO" id="GO:0016491">
    <property type="term" value="F:oxidoreductase activity"/>
    <property type="evidence" value="ECO:0007669"/>
    <property type="project" value="UniProtKB-KW"/>
</dbReference>
<gene>
    <name evidence="3" type="ORF">U14_02155</name>
</gene>
<keyword evidence="1" id="KW-0560">Oxidoreductase</keyword>
<dbReference type="InterPro" id="IPR023753">
    <property type="entry name" value="FAD/NAD-binding_dom"/>
</dbReference>
<dbReference type="AlphaFoldDB" id="A0A0S6VYX1"/>
<dbReference type="PRINTS" id="PR00469">
    <property type="entry name" value="PNDRDTASEII"/>
</dbReference>
<dbReference type="PANTHER" id="PTHR42949">
    <property type="entry name" value="ANAEROBIC GLYCEROL-3-PHOSPHATE DEHYDROGENASE SUBUNIT B"/>
    <property type="match status" value="1"/>
</dbReference>
<organism evidence="3 4">
    <name type="scientific">Candidatus Moduliflexus flocculans</name>
    <dbReference type="NCBI Taxonomy" id="1499966"/>
    <lineage>
        <taxon>Bacteria</taxon>
        <taxon>Candidatus Moduliflexota</taxon>
        <taxon>Candidatus Moduliflexia</taxon>
        <taxon>Candidatus Moduliflexales</taxon>
        <taxon>Candidatus Moduliflexaceae</taxon>
    </lineage>
</organism>
<reference evidence="3 4" key="1">
    <citation type="journal article" date="2015" name="PeerJ">
        <title>First genomic representation of candidate bacterial phylum KSB3 points to enhanced environmental sensing as a trigger of wastewater bulking.</title>
        <authorList>
            <person name="Sekiguchi Y."/>
            <person name="Ohashi A."/>
            <person name="Parks D.H."/>
            <person name="Yamauchi T."/>
            <person name="Tyson G.W."/>
            <person name="Hugenholtz P."/>
        </authorList>
    </citation>
    <scope>NUCLEOTIDE SEQUENCE [LARGE SCALE GENOMIC DNA]</scope>
</reference>
<dbReference type="SUPFAM" id="SSF51905">
    <property type="entry name" value="FAD/NAD(P)-binding domain"/>
    <property type="match status" value="1"/>
</dbReference>
<dbReference type="HOGENOM" id="CLU_030705_0_0_0"/>
<sequence length="419" mass="45502">MRNEQYDITVIGGGPAGMSAAARLGRAGCKVALLDREPTLGGILMQCVHNGFGLHHFKADLTGPEYAERLIAEVESCPEIDVYTNATVTDLNAEHQVTAMSPELGILQIENKAVVLAMGCRERNRGNIAIPGTRPSGIFTAGFAQKLVNMQGLLPGKEAVIIGSGDIGLIMARRLTWSGITVKAVVEIMPYPGGLVRNIVQCLEDFNIPLYLSHTVTNIFGKDRVSGVEVAKLDDERHVVDDSKFVIPCDTILLSVGLIPENELSLDAGVKLSNITGGAVVDSDLMTSVEGIFACGNVLHVHDLVDYVSDEAERCAQGVLRYLQRGADYAQKRTRIAPGNNVRYVVPNQIDPRQNVVVYLRPLIVGRDVHLQVNADGVAILRKKQRQVQPSEMIQVALSAAEMIGNREQLPERIEISIE</sequence>
<dbReference type="EMBL" id="DF820456">
    <property type="protein sequence ID" value="GAK50913.1"/>
    <property type="molecule type" value="Genomic_DNA"/>
</dbReference>
<dbReference type="InterPro" id="IPR051691">
    <property type="entry name" value="Metab_Enz_Cyan_OpOx_G3PDH"/>
</dbReference>
<evidence type="ECO:0000259" key="2">
    <source>
        <dbReference type="Pfam" id="PF07992"/>
    </source>
</evidence>
<keyword evidence="4" id="KW-1185">Reference proteome</keyword>
<dbReference type="PRINTS" id="PR00368">
    <property type="entry name" value="FADPNR"/>
</dbReference>
<protein>
    <submittedName>
        <fullName evidence="3">Pyridine nucleotide-disulfide oxidoreductase</fullName>
    </submittedName>
</protein>
<dbReference type="STRING" id="1499966.U14_02155"/>
<evidence type="ECO:0000313" key="3">
    <source>
        <dbReference type="EMBL" id="GAK50913.1"/>
    </source>
</evidence>
<evidence type="ECO:0000256" key="1">
    <source>
        <dbReference type="ARBA" id="ARBA00023002"/>
    </source>
</evidence>
<dbReference type="Gene3D" id="3.50.50.60">
    <property type="entry name" value="FAD/NAD(P)-binding domain"/>
    <property type="match status" value="2"/>
</dbReference>
<proteinExistence type="predicted"/>
<name>A0A0S6VYX1_9BACT</name>
<feature type="domain" description="FAD/NAD(P)-binding" evidence="2">
    <location>
        <begin position="6"/>
        <end position="301"/>
    </location>
</feature>
<accession>A0A0S6VYX1</accession>